<comment type="caution">
    <text evidence="1">The sequence shown here is derived from an EMBL/GenBank/DDBJ whole genome shotgun (WGS) entry which is preliminary data.</text>
</comment>
<evidence type="ECO:0000313" key="2">
    <source>
        <dbReference type="Proteomes" id="UP000291269"/>
    </source>
</evidence>
<sequence>MRNDTRITFVVQYFIDKFLRKMFPAFAAEVSCFQIVRNRLRLISLRIPPIDLPDNVRFRFVDVIFFVFQIPAENILTARGVAFEPTFAQASVDLLL</sequence>
<protein>
    <submittedName>
        <fullName evidence="1">Uncharacterized protein</fullName>
    </submittedName>
</protein>
<proteinExistence type="predicted"/>
<name>A0A4Q2KI09_9FIRM</name>
<dbReference type="AlphaFoldDB" id="A0A4Q2KI09"/>
<keyword evidence="2" id="KW-1185">Reference proteome</keyword>
<evidence type="ECO:0000313" key="1">
    <source>
        <dbReference type="EMBL" id="RXZ63820.1"/>
    </source>
</evidence>
<gene>
    <name evidence="1" type="ORF">ESZ91_00130</name>
</gene>
<accession>A0A4Q2KI09</accession>
<reference evidence="1 2" key="1">
    <citation type="journal article" date="2019" name="Gut">
        <title>Antibiotics-induced monodominance of a novel gut bacterial order.</title>
        <authorList>
            <person name="Hildebrand F."/>
            <person name="Moitinho-Silva L."/>
            <person name="Blasche S."/>
            <person name="Jahn M.T."/>
            <person name="Gossmann T.I."/>
            <person name="Heuerta-Cepas J."/>
            <person name="Hercog R."/>
            <person name="Luetge M."/>
            <person name="Bahram M."/>
            <person name="Pryszlak A."/>
            <person name="Alves R.J."/>
            <person name="Waszak S.M."/>
            <person name="Zhu A."/>
            <person name="Ye L."/>
            <person name="Costea P.I."/>
            <person name="Aalvink S."/>
            <person name="Belzer C."/>
            <person name="Forslund S.K."/>
            <person name="Sunagawa S."/>
            <person name="Hentschel U."/>
            <person name="Merten C."/>
            <person name="Patil K.R."/>
            <person name="Benes V."/>
            <person name="Bork P."/>
        </authorList>
    </citation>
    <scope>NUCLEOTIDE SEQUENCE [LARGE SCALE GENOMIC DNA]</scope>
    <source>
        <strain evidence="1 2">HDS1380</strain>
    </source>
</reference>
<organism evidence="1 2">
    <name type="scientific">Candidatus Borkfalkia ceftriaxoniphila</name>
    <dbReference type="NCBI Taxonomy" id="2508949"/>
    <lineage>
        <taxon>Bacteria</taxon>
        <taxon>Bacillati</taxon>
        <taxon>Bacillota</taxon>
        <taxon>Clostridia</taxon>
        <taxon>Christensenellales</taxon>
        <taxon>Christensenellaceae</taxon>
        <taxon>Candidatus Borkfalkia</taxon>
    </lineage>
</organism>
<dbReference type="EMBL" id="SDOZ01000001">
    <property type="protein sequence ID" value="RXZ63820.1"/>
    <property type="molecule type" value="Genomic_DNA"/>
</dbReference>
<dbReference type="Proteomes" id="UP000291269">
    <property type="component" value="Unassembled WGS sequence"/>
</dbReference>